<reference evidence="1 2" key="1">
    <citation type="submission" date="2016-10" db="EMBL/GenBank/DDBJ databases">
        <authorList>
            <person name="Varghese N."/>
            <person name="Submissions S."/>
        </authorList>
    </citation>
    <scope>NUCLEOTIDE SEQUENCE [LARGE SCALE GENOMIC DNA]</scope>
    <source>
        <strain evidence="1 2">WC1T17</strain>
    </source>
</reference>
<evidence type="ECO:0000313" key="1">
    <source>
        <dbReference type="EMBL" id="SEM72651.1"/>
    </source>
</evidence>
<dbReference type="Gene3D" id="3.90.1150.30">
    <property type="match status" value="1"/>
</dbReference>
<dbReference type="InterPro" id="IPR007351">
    <property type="entry name" value="YjbR"/>
</dbReference>
<sequence>MERQDLFAYISASYGTTPEYLWQKYPNYAVLRHQKSRKWYGIVMDVDAQVLGLTTAKRVGILDVKLPKAEVAALFTEPGIYPAYHMNKQKWITLILNDVKLDKIQGLISKSYELTK</sequence>
<dbReference type="PANTHER" id="PTHR35145:SF1">
    <property type="entry name" value="CYTOPLASMIC PROTEIN"/>
    <property type="match status" value="1"/>
</dbReference>
<name>A0ABY1AC16_9LACO</name>
<evidence type="ECO:0000313" key="2">
    <source>
        <dbReference type="Proteomes" id="UP000182089"/>
    </source>
</evidence>
<dbReference type="Proteomes" id="UP000182089">
    <property type="component" value="Unassembled WGS sequence"/>
</dbReference>
<dbReference type="GO" id="GO:0003677">
    <property type="term" value="F:DNA binding"/>
    <property type="evidence" value="ECO:0007669"/>
    <property type="project" value="UniProtKB-KW"/>
</dbReference>
<gene>
    <name evidence="1" type="ORF">SAMN05216431_107107</name>
</gene>
<dbReference type="InterPro" id="IPR038056">
    <property type="entry name" value="YjbR-like_sf"/>
</dbReference>
<dbReference type="InterPro" id="IPR058532">
    <property type="entry name" value="YjbR/MT2646/Rv2570-like"/>
</dbReference>
<comment type="caution">
    <text evidence="1">The sequence shown here is derived from an EMBL/GenBank/DDBJ whole genome shotgun (WGS) entry which is preliminary data.</text>
</comment>
<keyword evidence="1" id="KW-0238">DNA-binding</keyword>
<organism evidence="1 2">
    <name type="scientific">Ligilactobacillus ruminis</name>
    <dbReference type="NCBI Taxonomy" id="1623"/>
    <lineage>
        <taxon>Bacteria</taxon>
        <taxon>Bacillati</taxon>
        <taxon>Bacillota</taxon>
        <taxon>Bacilli</taxon>
        <taxon>Lactobacillales</taxon>
        <taxon>Lactobacillaceae</taxon>
        <taxon>Ligilactobacillus</taxon>
    </lineage>
</organism>
<proteinExistence type="predicted"/>
<protein>
    <submittedName>
        <fullName evidence="1">Predicted DNA-binding protein, MmcQ/YjbR family</fullName>
    </submittedName>
</protein>
<dbReference type="EMBL" id="FOCC01000007">
    <property type="protein sequence ID" value="SEM72651.1"/>
    <property type="molecule type" value="Genomic_DNA"/>
</dbReference>
<dbReference type="Pfam" id="PF04237">
    <property type="entry name" value="YjbR"/>
    <property type="match status" value="1"/>
</dbReference>
<dbReference type="PANTHER" id="PTHR35145">
    <property type="entry name" value="CYTOPLASMIC PROTEIN-RELATED"/>
    <property type="match status" value="1"/>
</dbReference>
<dbReference type="SUPFAM" id="SSF142906">
    <property type="entry name" value="YjbR-like"/>
    <property type="match status" value="1"/>
</dbReference>
<accession>A0ABY1AC16</accession>